<comment type="subcellular location">
    <subcellularLocation>
        <location evidence="10 11">Cytoplasm</location>
    </subcellularLocation>
</comment>
<feature type="domain" description="Mur ligase N-terminal catalytic" evidence="12">
    <location>
        <begin position="32"/>
        <end position="103"/>
    </location>
</feature>
<dbReference type="HAMAP" id="MF_02019">
    <property type="entry name" value="MurF"/>
    <property type="match status" value="1"/>
</dbReference>
<evidence type="ECO:0000313" key="16">
    <source>
        <dbReference type="Proteomes" id="UP000224563"/>
    </source>
</evidence>
<keyword evidence="8 10" id="KW-0131">Cell cycle</keyword>
<dbReference type="Proteomes" id="UP000224563">
    <property type="component" value="Unassembled WGS sequence"/>
</dbReference>
<keyword evidence="16" id="KW-1185">Reference proteome</keyword>
<evidence type="ECO:0000256" key="10">
    <source>
        <dbReference type="HAMAP-Rule" id="MF_02019"/>
    </source>
</evidence>
<keyword evidence="2 10" id="KW-0436">Ligase</keyword>
<organism evidence="15 16">
    <name type="scientific">Agathobacter ruminis</name>
    <dbReference type="NCBI Taxonomy" id="1712665"/>
    <lineage>
        <taxon>Bacteria</taxon>
        <taxon>Bacillati</taxon>
        <taxon>Bacillota</taxon>
        <taxon>Clostridia</taxon>
        <taxon>Lachnospirales</taxon>
        <taxon>Lachnospiraceae</taxon>
        <taxon>Agathobacter</taxon>
    </lineage>
</organism>
<proteinExistence type="inferred from homology"/>
<evidence type="ECO:0000256" key="8">
    <source>
        <dbReference type="ARBA" id="ARBA00023306"/>
    </source>
</evidence>
<keyword evidence="9 10" id="KW-0961">Cell wall biogenesis/degradation</keyword>
<name>A0A2G3DZR6_9FIRM</name>
<feature type="binding site" evidence="10">
    <location>
        <begin position="116"/>
        <end position="122"/>
    </location>
    <ligand>
        <name>ATP</name>
        <dbReference type="ChEBI" id="CHEBI:30616"/>
    </ligand>
</feature>
<dbReference type="NCBIfam" id="TIGR01143">
    <property type="entry name" value="murF"/>
    <property type="match status" value="1"/>
</dbReference>
<sequence>MSKDLPGMTLENIVAACDGEYVGDAKKLKESITGAVIDSRKIKEDNLFVAIRGERVDGHDFANQVLKDGALAVLAERDLPDCKGPYIKVASTALAFQKIAAFYRTQLECPIVGVTGSVGKTSTKEMIATVLSEKYEVQKTAGNYNNELGVPLTLFTISPKYEVAVVEMGISDFEEMDRLARMAQPDIMVITNIGTCHLDHLKDRDGVLKAKTECFAHMQPRGVAVLNGDDDKLITQKMVNGIPPIFYGKEFEACDGSFKEIYATDIQNLGFEGMTATIHTPAGPFEIRTHIPGEHNIYNAMAATAIALRMGLTREEIARGIEKARTIEGRTNFIHANGYIVIDDCYNANPMSMKSAIRTLSHASGRSIAVLGDMGELGEDAYALHQEVGQCVAQERIDALFATGTLAKAYAEAASENADCEIFYEPQKADMINKLLDYVREGDSILIKASHFMEFGEIVERLTNR</sequence>
<evidence type="ECO:0000256" key="7">
    <source>
        <dbReference type="ARBA" id="ARBA00022984"/>
    </source>
</evidence>
<dbReference type="EMBL" id="PDYG01000134">
    <property type="protein sequence ID" value="PHU36385.1"/>
    <property type="molecule type" value="Genomic_DNA"/>
</dbReference>
<evidence type="ECO:0000256" key="4">
    <source>
        <dbReference type="ARBA" id="ARBA00022741"/>
    </source>
</evidence>
<dbReference type="AlphaFoldDB" id="A0A2G3DZR6"/>
<dbReference type="InterPro" id="IPR035911">
    <property type="entry name" value="MurE/MurF_N"/>
</dbReference>
<gene>
    <name evidence="10" type="primary">murF</name>
    <name evidence="15" type="ORF">CSX02_12450</name>
</gene>
<keyword evidence="3 10" id="KW-0132">Cell division</keyword>
<dbReference type="GO" id="GO:0071555">
    <property type="term" value="P:cell wall organization"/>
    <property type="evidence" value="ECO:0007669"/>
    <property type="project" value="UniProtKB-KW"/>
</dbReference>
<keyword evidence="7 10" id="KW-0573">Peptidoglycan synthesis</keyword>
<dbReference type="PANTHER" id="PTHR43024:SF1">
    <property type="entry name" value="UDP-N-ACETYLMURAMOYL-TRIPEPTIDE--D-ALANYL-D-ALANINE LIGASE"/>
    <property type="match status" value="1"/>
</dbReference>
<evidence type="ECO:0000256" key="5">
    <source>
        <dbReference type="ARBA" id="ARBA00022840"/>
    </source>
</evidence>
<dbReference type="InterPro" id="IPR005863">
    <property type="entry name" value="UDP-N-AcMur_synth"/>
</dbReference>
<dbReference type="Pfam" id="PF02875">
    <property type="entry name" value="Mur_ligase_C"/>
    <property type="match status" value="1"/>
</dbReference>
<keyword evidence="4 10" id="KW-0547">Nucleotide-binding</keyword>
<evidence type="ECO:0000256" key="9">
    <source>
        <dbReference type="ARBA" id="ARBA00023316"/>
    </source>
</evidence>
<dbReference type="GO" id="GO:0005737">
    <property type="term" value="C:cytoplasm"/>
    <property type="evidence" value="ECO:0007669"/>
    <property type="project" value="UniProtKB-SubCell"/>
</dbReference>
<dbReference type="GO" id="GO:0005524">
    <property type="term" value="F:ATP binding"/>
    <property type="evidence" value="ECO:0007669"/>
    <property type="project" value="UniProtKB-UniRule"/>
</dbReference>
<dbReference type="UniPathway" id="UPA00219"/>
<dbReference type="Gene3D" id="3.90.190.20">
    <property type="entry name" value="Mur ligase, C-terminal domain"/>
    <property type="match status" value="1"/>
</dbReference>
<keyword evidence="6 10" id="KW-0133">Cell shape</keyword>
<keyword evidence="1 10" id="KW-0963">Cytoplasm</keyword>
<comment type="catalytic activity">
    <reaction evidence="10 11">
        <text>D-alanyl-D-alanine + UDP-N-acetyl-alpha-D-muramoyl-L-alanyl-gamma-D-glutamyl-meso-2,6-diaminopimelate + ATP = UDP-N-acetyl-alpha-D-muramoyl-L-alanyl-gamma-D-glutamyl-meso-2,6-diaminopimeloyl-D-alanyl-D-alanine + ADP + phosphate + H(+)</text>
        <dbReference type="Rhea" id="RHEA:28374"/>
        <dbReference type="ChEBI" id="CHEBI:15378"/>
        <dbReference type="ChEBI" id="CHEBI:30616"/>
        <dbReference type="ChEBI" id="CHEBI:43474"/>
        <dbReference type="ChEBI" id="CHEBI:57822"/>
        <dbReference type="ChEBI" id="CHEBI:61386"/>
        <dbReference type="ChEBI" id="CHEBI:83905"/>
        <dbReference type="ChEBI" id="CHEBI:456216"/>
        <dbReference type="EC" id="6.3.2.10"/>
    </reaction>
</comment>
<dbReference type="SUPFAM" id="SSF63418">
    <property type="entry name" value="MurE/MurF N-terminal domain"/>
    <property type="match status" value="1"/>
</dbReference>
<dbReference type="GO" id="GO:0009252">
    <property type="term" value="P:peptidoglycan biosynthetic process"/>
    <property type="evidence" value="ECO:0007669"/>
    <property type="project" value="UniProtKB-UniRule"/>
</dbReference>
<dbReference type="InterPro" id="IPR013221">
    <property type="entry name" value="Mur_ligase_cen"/>
</dbReference>
<protein>
    <recommendedName>
        <fullName evidence="10 11">UDP-N-acetylmuramoyl-tripeptide--D-alanyl-D-alanine ligase</fullName>
        <ecNumber evidence="10 11">6.3.2.10</ecNumber>
    </recommendedName>
    <alternativeName>
        <fullName evidence="10">D-alanyl-D-alanine-adding enzyme</fullName>
    </alternativeName>
</protein>
<dbReference type="InterPro" id="IPR004101">
    <property type="entry name" value="Mur_ligase_C"/>
</dbReference>
<dbReference type="InterPro" id="IPR051046">
    <property type="entry name" value="MurCDEF_CellWall_CoF430Synth"/>
</dbReference>
<dbReference type="SUPFAM" id="SSF53623">
    <property type="entry name" value="MurD-like peptide ligases, catalytic domain"/>
    <property type="match status" value="1"/>
</dbReference>
<comment type="similarity">
    <text evidence="10">Belongs to the MurCDEF family. MurF subfamily.</text>
</comment>
<feature type="domain" description="Mur ligase C-terminal" evidence="13">
    <location>
        <begin position="329"/>
        <end position="450"/>
    </location>
</feature>
<reference evidence="15 16" key="1">
    <citation type="submission" date="2017-10" db="EMBL/GenBank/DDBJ databases">
        <title>Resolving the taxonomy of Roseburia spp., Eubacterium rectale and Agathobacter spp. through phylogenomic analysis.</title>
        <authorList>
            <person name="Sheridan P.O."/>
            <person name="Walker A.W."/>
            <person name="Duncan S.H."/>
            <person name="Scott K.P."/>
            <person name="Toole P.W.O."/>
            <person name="Luis P."/>
            <person name="Flint H.J."/>
        </authorList>
    </citation>
    <scope>NUCLEOTIDE SEQUENCE [LARGE SCALE GENOMIC DNA]</scope>
    <source>
        <strain evidence="15 16">JK623</strain>
    </source>
</reference>
<dbReference type="Pfam" id="PF01225">
    <property type="entry name" value="Mur_ligase"/>
    <property type="match status" value="1"/>
</dbReference>
<dbReference type="GO" id="GO:0047480">
    <property type="term" value="F:UDP-N-acetylmuramoyl-tripeptide-D-alanyl-D-alanine ligase activity"/>
    <property type="evidence" value="ECO:0007669"/>
    <property type="project" value="UniProtKB-UniRule"/>
</dbReference>
<dbReference type="InterPro" id="IPR000713">
    <property type="entry name" value="Mur_ligase_N"/>
</dbReference>
<comment type="pathway">
    <text evidence="10 11">Cell wall biogenesis; peptidoglycan biosynthesis.</text>
</comment>
<reference evidence="15 16" key="2">
    <citation type="submission" date="2017-10" db="EMBL/GenBank/DDBJ databases">
        <authorList>
            <person name="Banno H."/>
            <person name="Chua N.-H."/>
        </authorList>
    </citation>
    <scope>NUCLEOTIDE SEQUENCE [LARGE SCALE GENOMIC DNA]</scope>
    <source>
        <strain evidence="15 16">JK623</strain>
    </source>
</reference>
<evidence type="ECO:0000256" key="1">
    <source>
        <dbReference type="ARBA" id="ARBA00022490"/>
    </source>
</evidence>
<evidence type="ECO:0000313" key="15">
    <source>
        <dbReference type="EMBL" id="PHU36385.1"/>
    </source>
</evidence>
<accession>A0A2G3DZR6</accession>
<dbReference type="EC" id="6.3.2.10" evidence="10 11"/>
<dbReference type="Pfam" id="PF08245">
    <property type="entry name" value="Mur_ligase_M"/>
    <property type="match status" value="1"/>
</dbReference>
<dbReference type="InterPro" id="IPR036565">
    <property type="entry name" value="Mur-like_cat_sf"/>
</dbReference>
<evidence type="ECO:0000259" key="14">
    <source>
        <dbReference type="Pfam" id="PF08245"/>
    </source>
</evidence>
<dbReference type="RefSeq" id="WP_099386919.1">
    <property type="nucleotide sequence ID" value="NZ_JANSWH010000041.1"/>
</dbReference>
<keyword evidence="5 10" id="KW-0067">ATP-binding</keyword>
<feature type="domain" description="Mur ligase central" evidence="14">
    <location>
        <begin position="114"/>
        <end position="307"/>
    </location>
</feature>
<dbReference type="SUPFAM" id="SSF53244">
    <property type="entry name" value="MurD-like peptide ligases, peptide-binding domain"/>
    <property type="match status" value="1"/>
</dbReference>
<evidence type="ECO:0000256" key="3">
    <source>
        <dbReference type="ARBA" id="ARBA00022618"/>
    </source>
</evidence>
<dbReference type="InterPro" id="IPR036615">
    <property type="entry name" value="Mur_ligase_C_dom_sf"/>
</dbReference>
<evidence type="ECO:0000256" key="2">
    <source>
        <dbReference type="ARBA" id="ARBA00022598"/>
    </source>
</evidence>
<dbReference type="PANTHER" id="PTHR43024">
    <property type="entry name" value="UDP-N-ACETYLMURAMOYL-TRIPEPTIDE--D-ALANYL-D-ALANINE LIGASE"/>
    <property type="match status" value="1"/>
</dbReference>
<evidence type="ECO:0000256" key="6">
    <source>
        <dbReference type="ARBA" id="ARBA00022960"/>
    </source>
</evidence>
<comment type="caution">
    <text evidence="15">The sequence shown here is derived from an EMBL/GenBank/DDBJ whole genome shotgun (WGS) entry which is preliminary data.</text>
</comment>
<dbReference type="GO" id="GO:0051301">
    <property type="term" value="P:cell division"/>
    <property type="evidence" value="ECO:0007669"/>
    <property type="project" value="UniProtKB-KW"/>
</dbReference>
<dbReference type="GO" id="GO:0008360">
    <property type="term" value="P:regulation of cell shape"/>
    <property type="evidence" value="ECO:0007669"/>
    <property type="project" value="UniProtKB-KW"/>
</dbReference>
<evidence type="ECO:0000256" key="11">
    <source>
        <dbReference type="RuleBase" id="RU004136"/>
    </source>
</evidence>
<dbReference type="Gene3D" id="3.40.1390.10">
    <property type="entry name" value="MurE/MurF, N-terminal domain"/>
    <property type="match status" value="1"/>
</dbReference>
<evidence type="ECO:0000259" key="13">
    <source>
        <dbReference type="Pfam" id="PF02875"/>
    </source>
</evidence>
<dbReference type="Gene3D" id="3.40.1190.10">
    <property type="entry name" value="Mur-like, catalytic domain"/>
    <property type="match status" value="1"/>
</dbReference>
<evidence type="ECO:0000259" key="12">
    <source>
        <dbReference type="Pfam" id="PF01225"/>
    </source>
</evidence>
<dbReference type="GO" id="GO:0008766">
    <property type="term" value="F:UDP-N-acetylmuramoylalanyl-D-glutamyl-2,6-diaminopimelate-D-alanyl-D-alanine ligase activity"/>
    <property type="evidence" value="ECO:0007669"/>
    <property type="project" value="RHEA"/>
</dbReference>
<comment type="function">
    <text evidence="10 11">Involved in cell wall formation. Catalyzes the final step in the synthesis of UDP-N-acetylmuramoyl-pentapeptide, the precursor of murein.</text>
</comment>